<gene>
    <name evidence="1" type="ORF">NNL22_16080</name>
</gene>
<dbReference type="Proteomes" id="UP001164472">
    <property type="component" value="Chromosome"/>
</dbReference>
<dbReference type="RefSeq" id="WP_251813114.1">
    <property type="nucleotide sequence ID" value="NZ_CP101527.1"/>
</dbReference>
<keyword evidence="2" id="KW-1185">Reference proteome</keyword>
<reference evidence="1" key="1">
    <citation type="submission" date="2022-07" db="EMBL/GenBank/DDBJ databases">
        <title>Alkalimarinus sp. nov., isolated from gut of a Alitta virens.</title>
        <authorList>
            <person name="Yang A.I."/>
            <person name="Shin N.-R."/>
        </authorList>
    </citation>
    <scope>NUCLEOTIDE SEQUENCE</scope>
    <source>
        <strain evidence="1">FA028</strain>
    </source>
</reference>
<organism evidence="1 2">
    <name type="scientific">Alkalimarinus sediminis</name>
    <dbReference type="NCBI Taxonomy" id="1632866"/>
    <lineage>
        <taxon>Bacteria</taxon>
        <taxon>Pseudomonadati</taxon>
        <taxon>Pseudomonadota</taxon>
        <taxon>Gammaproteobacteria</taxon>
        <taxon>Alteromonadales</taxon>
        <taxon>Alteromonadaceae</taxon>
        <taxon>Alkalimarinus</taxon>
    </lineage>
</organism>
<dbReference type="KEGG" id="asem:NNL22_16080"/>
<evidence type="ECO:0000313" key="1">
    <source>
        <dbReference type="EMBL" id="UZW74521.1"/>
    </source>
</evidence>
<name>A0A9E8HKK9_9ALTE</name>
<evidence type="ECO:0000313" key="2">
    <source>
        <dbReference type="Proteomes" id="UP001164472"/>
    </source>
</evidence>
<dbReference type="EMBL" id="CP101527">
    <property type="protein sequence ID" value="UZW74521.1"/>
    <property type="molecule type" value="Genomic_DNA"/>
</dbReference>
<protein>
    <submittedName>
        <fullName evidence="1">Uncharacterized protein</fullName>
    </submittedName>
</protein>
<proteinExistence type="predicted"/>
<sequence length="143" mass="16305">MIVGRDNLINLNGEDSFEALVSFWGGKLEKEAALFVEETGEDYEQCLVEQIASIKHPLSKSGIKLVCKRFEGDKQFYELAHMLIQCVFGQSTADLNENQIYILKELCEHTSVWQSDEYFTELLSSLSLPSSREAMLNYLNENV</sequence>
<dbReference type="AlphaFoldDB" id="A0A9E8HKK9"/>
<accession>A0A9E8HKK9</accession>